<comment type="caution">
    <text evidence="8">The sequence shown here is derived from an EMBL/GenBank/DDBJ whole genome shotgun (WGS) entry which is preliminary data.</text>
</comment>
<dbReference type="AlphaFoldDB" id="A0A8J7ULD7"/>
<dbReference type="EMBL" id="JAGIYY010000009">
    <property type="protein sequence ID" value="MBP0440835.1"/>
    <property type="molecule type" value="Genomic_DNA"/>
</dbReference>
<protein>
    <recommendedName>
        <fullName evidence="3">Lectin-like protein BA14k</fullName>
    </recommendedName>
</protein>
<evidence type="ECO:0000256" key="7">
    <source>
        <dbReference type="SAM" id="Phobius"/>
    </source>
</evidence>
<organism evidence="8 9">
    <name type="scientific">Tianweitania sediminis</name>
    <dbReference type="NCBI Taxonomy" id="1502156"/>
    <lineage>
        <taxon>Bacteria</taxon>
        <taxon>Pseudomonadati</taxon>
        <taxon>Pseudomonadota</taxon>
        <taxon>Alphaproteobacteria</taxon>
        <taxon>Hyphomicrobiales</taxon>
        <taxon>Phyllobacteriaceae</taxon>
        <taxon>Tianweitania</taxon>
    </lineage>
</organism>
<dbReference type="Proteomes" id="UP000666240">
    <property type="component" value="Unassembled WGS sequence"/>
</dbReference>
<reference evidence="8" key="1">
    <citation type="submission" date="2021-03" db="EMBL/GenBank/DDBJ databases">
        <title>Genome sequencing and assembly of Tianweitania sediminis.</title>
        <authorList>
            <person name="Chhetri G."/>
        </authorList>
    </citation>
    <scope>NUCLEOTIDE SEQUENCE</scope>
    <source>
        <strain evidence="8">Z8</strain>
    </source>
</reference>
<name>A0A8J7ULD7_9HYPH</name>
<comment type="subcellular location">
    <subcellularLocation>
        <location evidence="1">Membrane</location>
        <topology evidence="1">Single-pass membrane protein</topology>
    </subcellularLocation>
</comment>
<evidence type="ECO:0000313" key="9">
    <source>
        <dbReference type="Proteomes" id="UP000666240"/>
    </source>
</evidence>
<sequence>MAGSMLVADIGVAAAQNRESFENRQSYRNDWRGSRHHYRGDRHYSGDRHYRGDRHWRGDRRYWRGRDRGDALAAGAAGLVTGAIIGGIVANQPSSRRVIRSGGSSHVQWCYDRYRSYRASDNTFQPYNGPRRQCYSPYS</sequence>
<dbReference type="GO" id="GO:0016020">
    <property type="term" value="C:membrane"/>
    <property type="evidence" value="ECO:0007669"/>
    <property type="project" value="UniProtKB-SubCell"/>
</dbReference>
<proteinExistence type="inferred from homology"/>
<evidence type="ECO:0000256" key="4">
    <source>
        <dbReference type="ARBA" id="ARBA00022475"/>
    </source>
</evidence>
<evidence type="ECO:0000256" key="2">
    <source>
        <dbReference type="ARBA" id="ARBA00010270"/>
    </source>
</evidence>
<evidence type="ECO:0000256" key="5">
    <source>
        <dbReference type="ARBA" id="ARBA00022734"/>
    </source>
</evidence>
<feature type="transmembrane region" description="Helical" evidence="7">
    <location>
        <begin position="71"/>
        <end position="90"/>
    </location>
</feature>
<gene>
    <name evidence="8" type="ORF">J5Y06_19470</name>
</gene>
<dbReference type="GO" id="GO:0030246">
    <property type="term" value="F:carbohydrate binding"/>
    <property type="evidence" value="ECO:0007669"/>
    <property type="project" value="UniProtKB-KW"/>
</dbReference>
<accession>A0A8J7ULD7</accession>
<keyword evidence="7" id="KW-1133">Transmembrane helix</keyword>
<dbReference type="InterPro" id="IPR012413">
    <property type="entry name" value="BA14K"/>
</dbReference>
<dbReference type="Pfam" id="PF07886">
    <property type="entry name" value="BA14K"/>
    <property type="match status" value="1"/>
</dbReference>
<evidence type="ECO:0000256" key="1">
    <source>
        <dbReference type="ARBA" id="ARBA00004167"/>
    </source>
</evidence>
<comment type="similarity">
    <text evidence="2">Belongs to the BA14k family.</text>
</comment>
<keyword evidence="7" id="KW-0472">Membrane</keyword>
<keyword evidence="7" id="KW-0812">Transmembrane</keyword>
<comment type="function">
    <text evidence="6">Has immunoglobulin-binding and hemagglutination properties, and can bind to mannose. Essential for virulence. May be involved in LPS biosynthesis or polysaccharide transport.</text>
</comment>
<keyword evidence="5" id="KW-0430">Lectin</keyword>
<evidence type="ECO:0000256" key="6">
    <source>
        <dbReference type="ARBA" id="ARBA00025321"/>
    </source>
</evidence>
<evidence type="ECO:0000256" key="3">
    <source>
        <dbReference type="ARBA" id="ARBA00020552"/>
    </source>
</evidence>
<keyword evidence="4" id="KW-1003">Cell membrane</keyword>
<evidence type="ECO:0000313" key="8">
    <source>
        <dbReference type="EMBL" id="MBP0440835.1"/>
    </source>
</evidence>
<keyword evidence="9" id="KW-1185">Reference proteome</keyword>